<evidence type="ECO:0000313" key="3">
    <source>
        <dbReference type="Proteomes" id="UP000603453"/>
    </source>
</evidence>
<evidence type="ECO:0000313" key="2">
    <source>
        <dbReference type="EMBL" id="KAG2214005.1"/>
    </source>
</evidence>
<keyword evidence="3" id="KW-1185">Reference proteome</keyword>
<name>A0A8H7RP27_9FUNG</name>
<accession>A0A8H7RP27</accession>
<sequence>MTGQNVMMDNLVESIKATLTDANMMGFASYTEQTLAFFHAEDTQYVNSSFIITVGMAALTQPLNSLAIQHWSLFSTESYFDTSGLFIVSVYAFPLIFNCSLTLAFILRAVVSTLIKAKRAQLKSRARNSSKNKKQE</sequence>
<dbReference type="Pfam" id="PF14770">
    <property type="entry name" value="TMEM18"/>
    <property type="match status" value="1"/>
</dbReference>
<keyword evidence="1" id="KW-0472">Membrane</keyword>
<proteinExistence type="predicted"/>
<dbReference type="Proteomes" id="UP000603453">
    <property type="component" value="Unassembled WGS sequence"/>
</dbReference>
<organism evidence="2 3">
    <name type="scientific">Mucor saturninus</name>
    <dbReference type="NCBI Taxonomy" id="64648"/>
    <lineage>
        <taxon>Eukaryota</taxon>
        <taxon>Fungi</taxon>
        <taxon>Fungi incertae sedis</taxon>
        <taxon>Mucoromycota</taxon>
        <taxon>Mucoromycotina</taxon>
        <taxon>Mucoromycetes</taxon>
        <taxon>Mucorales</taxon>
        <taxon>Mucorineae</taxon>
        <taxon>Mucoraceae</taxon>
        <taxon>Mucor</taxon>
    </lineage>
</organism>
<evidence type="ECO:0000256" key="1">
    <source>
        <dbReference type="SAM" id="Phobius"/>
    </source>
</evidence>
<reference evidence="2" key="1">
    <citation type="submission" date="2020-12" db="EMBL/GenBank/DDBJ databases">
        <title>Metabolic potential, ecology and presence of endohyphal bacteria is reflected in genomic diversity of Mucoromycotina.</title>
        <authorList>
            <person name="Muszewska A."/>
            <person name="Okrasinska A."/>
            <person name="Steczkiewicz K."/>
            <person name="Drgas O."/>
            <person name="Orlowska M."/>
            <person name="Perlinska-Lenart U."/>
            <person name="Aleksandrzak-Piekarczyk T."/>
            <person name="Szatraj K."/>
            <person name="Zielenkiewicz U."/>
            <person name="Pilsyk S."/>
            <person name="Malc E."/>
            <person name="Mieczkowski P."/>
            <person name="Kruszewska J.S."/>
            <person name="Biernat P."/>
            <person name="Pawlowska J."/>
        </authorList>
    </citation>
    <scope>NUCLEOTIDE SEQUENCE</scope>
    <source>
        <strain evidence="2">WA0000017839</strain>
    </source>
</reference>
<dbReference type="InterPro" id="IPR026721">
    <property type="entry name" value="TMEM18"/>
</dbReference>
<dbReference type="OrthoDB" id="411535at2759"/>
<keyword evidence="1" id="KW-1133">Transmembrane helix</keyword>
<evidence type="ECO:0008006" key="4">
    <source>
        <dbReference type="Google" id="ProtNLM"/>
    </source>
</evidence>
<dbReference type="EMBL" id="JAEPRD010000002">
    <property type="protein sequence ID" value="KAG2214005.1"/>
    <property type="molecule type" value="Genomic_DNA"/>
</dbReference>
<keyword evidence="1" id="KW-0812">Transmembrane</keyword>
<dbReference type="AlphaFoldDB" id="A0A8H7RP27"/>
<comment type="caution">
    <text evidence="2">The sequence shown here is derived from an EMBL/GenBank/DDBJ whole genome shotgun (WGS) entry which is preliminary data.</text>
</comment>
<feature type="transmembrane region" description="Helical" evidence="1">
    <location>
        <begin position="85"/>
        <end position="111"/>
    </location>
</feature>
<protein>
    <recommendedName>
        <fullName evidence="4">Transmembrane protein 18</fullName>
    </recommendedName>
</protein>
<gene>
    <name evidence="2" type="ORF">INT47_001276</name>
</gene>